<evidence type="ECO:0000256" key="5">
    <source>
        <dbReference type="ARBA" id="ARBA00022801"/>
    </source>
</evidence>
<dbReference type="EMBL" id="OIVN01006346">
    <property type="protein sequence ID" value="SPD31089.1"/>
    <property type="molecule type" value="Genomic_DNA"/>
</dbReference>
<keyword evidence="6" id="KW-0695">RNA-directed DNA polymerase</keyword>
<keyword evidence="4" id="KW-0255">Endonuclease</keyword>
<evidence type="ECO:0000259" key="9">
    <source>
        <dbReference type="Pfam" id="PF17917"/>
    </source>
</evidence>
<evidence type="ECO:0000256" key="7">
    <source>
        <dbReference type="SAM" id="MobiDB-lite"/>
    </source>
</evidence>
<name>A0A2N9J3R2_FAGSY</name>
<dbReference type="Pfam" id="PF17917">
    <property type="entry name" value="RT_RNaseH"/>
    <property type="match status" value="1"/>
</dbReference>
<dbReference type="GO" id="GO:0016787">
    <property type="term" value="F:hydrolase activity"/>
    <property type="evidence" value="ECO:0007669"/>
    <property type="project" value="UniProtKB-KW"/>
</dbReference>
<dbReference type="Gene3D" id="3.10.10.10">
    <property type="entry name" value="HIV Type 1 Reverse Transcriptase, subunit A, domain 1"/>
    <property type="match status" value="1"/>
</dbReference>
<accession>A0A2N9J3R2</accession>
<keyword evidence="3" id="KW-0540">Nuclease</keyword>
<dbReference type="InterPro" id="IPR050951">
    <property type="entry name" value="Retrovirus_Pol_polyprotein"/>
</dbReference>
<dbReference type="PANTHER" id="PTHR37984:SF5">
    <property type="entry name" value="PROTEIN NYNRIN-LIKE"/>
    <property type="match status" value="1"/>
</dbReference>
<gene>
    <name evidence="10" type="ORF">FSB_LOCUS58971</name>
</gene>
<protein>
    <recommendedName>
        <fullName evidence="11">Reverse transcriptase domain-containing protein</fullName>
    </recommendedName>
</protein>
<feature type="domain" description="Reverse transcriptase" evidence="8">
    <location>
        <begin position="141"/>
        <end position="194"/>
    </location>
</feature>
<feature type="region of interest" description="Disordered" evidence="7">
    <location>
        <begin position="1"/>
        <end position="51"/>
    </location>
</feature>
<dbReference type="GO" id="GO:0003964">
    <property type="term" value="F:RNA-directed DNA polymerase activity"/>
    <property type="evidence" value="ECO:0007669"/>
    <property type="project" value="UniProtKB-KW"/>
</dbReference>
<dbReference type="SUPFAM" id="SSF56672">
    <property type="entry name" value="DNA/RNA polymerases"/>
    <property type="match status" value="1"/>
</dbReference>
<dbReference type="GO" id="GO:0004519">
    <property type="term" value="F:endonuclease activity"/>
    <property type="evidence" value="ECO:0007669"/>
    <property type="project" value="UniProtKB-KW"/>
</dbReference>
<feature type="compositionally biased region" description="Acidic residues" evidence="7">
    <location>
        <begin position="37"/>
        <end position="48"/>
    </location>
</feature>
<proteinExistence type="predicted"/>
<evidence type="ECO:0000256" key="3">
    <source>
        <dbReference type="ARBA" id="ARBA00022722"/>
    </source>
</evidence>
<evidence type="ECO:0000313" key="10">
    <source>
        <dbReference type="EMBL" id="SPD31089.1"/>
    </source>
</evidence>
<dbReference type="CDD" id="cd01647">
    <property type="entry name" value="RT_LTR"/>
    <property type="match status" value="1"/>
</dbReference>
<keyword evidence="5" id="KW-0378">Hydrolase</keyword>
<dbReference type="Pfam" id="PF00078">
    <property type="entry name" value="RVT_1"/>
    <property type="match status" value="1"/>
</dbReference>
<evidence type="ECO:0008006" key="11">
    <source>
        <dbReference type="Google" id="ProtNLM"/>
    </source>
</evidence>
<dbReference type="AlphaFoldDB" id="A0A2N9J3R2"/>
<keyword evidence="1" id="KW-0808">Transferase</keyword>
<sequence length="270" mass="30943">MGRQDAVIATWRKGRPQGGPYVKRQAKRAPVDNSDGDHEDEFEGEEDQTSLNGRYHETKELQRQVEELMVKGHVRESTSPYAVPVLLVPKKDGTWRMCVDCRAITNITVKYRHPIPRLADMLDELHGSCVFTKIDLKSGFVVVYLDDILVYSKSLDEHVDYLHCVLAVLRKEKLNANLKKCYFCLDKVVFLGYVVSAKGIAVNEEKVKAVKEWPTPKSITKEKQPIAYFSEKLNGAALNYQTYDKELYALVRALETWQHYLLMRSSTDTL</sequence>
<dbReference type="PANTHER" id="PTHR37984">
    <property type="entry name" value="PROTEIN CBG26694"/>
    <property type="match status" value="1"/>
</dbReference>
<dbReference type="InterPro" id="IPR041373">
    <property type="entry name" value="RT_RNaseH"/>
</dbReference>
<reference evidence="10" key="1">
    <citation type="submission" date="2018-02" db="EMBL/GenBank/DDBJ databases">
        <authorList>
            <person name="Cohen D.B."/>
            <person name="Kent A.D."/>
        </authorList>
    </citation>
    <scope>NUCLEOTIDE SEQUENCE</scope>
</reference>
<dbReference type="InterPro" id="IPR043128">
    <property type="entry name" value="Rev_trsase/Diguanyl_cyclase"/>
</dbReference>
<organism evidence="10">
    <name type="scientific">Fagus sylvatica</name>
    <name type="common">Beechnut</name>
    <dbReference type="NCBI Taxonomy" id="28930"/>
    <lineage>
        <taxon>Eukaryota</taxon>
        <taxon>Viridiplantae</taxon>
        <taxon>Streptophyta</taxon>
        <taxon>Embryophyta</taxon>
        <taxon>Tracheophyta</taxon>
        <taxon>Spermatophyta</taxon>
        <taxon>Magnoliopsida</taxon>
        <taxon>eudicotyledons</taxon>
        <taxon>Gunneridae</taxon>
        <taxon>Pentapetalae</taxon>
        <taxon>rosids</taxon>
        <taxon>fabids</taxon>
        <taxon>Fagales</taxon>
        <taxon>Fagaceae</taxon>
        <taxon>Fagus</taxon>
    </lineage>
</organism>
<evidence type="ECO:0000256" key="4">
    <source>
        <dbReference type="ARBA" id="ARBA00022759"/>
    </source>
</evidence>
<evidence type="ECO:0000256" key="2">
    <source>
        <dbReference type="ARBA" id="ARBA00022695"/>
    </source>
</evidence>
<dbReference type="InterPro" id="IPR000477">
    <property type="entry name" value="RT_dom"/>
</dbReference>
<keyword evidence="2" id="KW-0548">Nucleotidyltransferase</keyword>
<dbReference type="Gene3D" id="3.30.70.270">
    <property type="match status" value="2"/>
</dbReference>
<evidence type="ECO:0000259" key="8">
    <source>
        <dbReference type="Pfam" id="PF00078"/>
    </source>
</evidence>
<evidence type="ECO:0000256" key="1">
    <source>
        <dbReference type="ARBA" id="ARBA00022679"/>
    </source>
</evidence>
<feature type="domain" description="Reverse transcriptase RNase H-like" evidence="9">
    <location>
        <begin position="220"/>
        <end position="264"/>
    </location>
</feature>
<dbReference type="InterPro" id="IPR043502">
    <property type="entry name" value="DNA/RNA_pol_sf"/>
</dbReference>
<evidence type="ECO:0000256" key="6">
    <source>
        <dbReference type="ARBA" id="ARBA00022918"/>
    </source>
</evidence>